<gene>
    <name evidence="3" type="ORF">ESZ54_05500</name>
</gene>
<dbReference type="CDD" id="cd00118">
    <property type="entry name" value="LysM"/>
    <property type="match status" value="1"/>
</dbReference>
<dbReference type="OrthoDB" id="117366at2"/>
<feature type="domain" description="LysM" evidence="2">
    <location>
        <begin position="27"/>
        <end position="74"/>
    </location>
</feature>
<accession>A0A4S3B2V1</accession>
<dbReference type="Gene3D" id="3.10.350.10">
    <property type="entry name" value="LysM domain"/>
    <property type="match status" value="1"/>
</dbReference>
<proteinExistence type="predicted"/>
<dbReference type="AlphaFoldDB" id="A0A4S3B2V1"/>
<comment type="caution">
    <text evidence="3">The sequence shown here is derived from an EMBL/GenBank/DDBJ whole genome shotgun (WGS) entry which is preliminary data.</text>
</comment>
<keyword evidence="1" id="KW-0732">Signal</keyword>
<dbReference type="RefSeq" id="WP_136136662.1">
    <property type="nucleotide sequence ID" value="NZ_SDGV01000013.1"/>
</dbReference>
<name>A0A4S3B2V1_9ENTE</name>
<evidence type="ECO:0000313" key="3">
    <source>
        <dbReference type="EMBL" id="THB61381.1"/>
    </source>
</evidence>
<protein>
    <submittedName>
        <fullName evidence="3">LysM domain-containing protein</fullName>
    </submittedName>
</protein>
<feature type="signal peptide" evidence="1">
    <location>
        <begin position="1"/>
        <end position="25"/>
    </location>
</feature>
<dbReference type="InterPro" id="IPR036779">
    <property type="entry name" value="LysM_dom_sf"/>
</dbReference>
<dbReference type="SUPFAM" id="SSF54106">
    <property type="entry name" value="LysM domain"/>
    <property type="match status" value="1"/>
</dbReference>
<evidence type="ECO:0000313" key="4">
    <source>
        <dbReference type="Proteomes" id="UP000310506"/>
    </source>
</evidence>
<dbReference type="EMBL" id="SDGV01000013">
    <property type="protein sequence ID" value="THB61381.1"/>
    <property type="molecule type" value="Genomic_DNA"/>
</dbReference>
<keyword evidence="4" id="KW-1185">Reference proteome</keyword>
<dbReference type="PROSITE" id="PS51782">
    <property type="entry name" value="LYSM"/>
    <property type="match status" value="1"/>
</dbReference>
<dbReference type="Pfam" id="PF01476">
    <property type="entry name" value="LysM"/>
    <property type="match status" value="1"/>
</dbReference>
<dbReference type="SMART" id="SM00257">
    <property type="entry name" value="LysM"/>
    <property type="match status" value="1"/>
</dbReference>
<evidence type="ECO:0000259" key="2">
    <source>
        <dbReference type="PROSITE" id="PS51782"/>
    </source>
</evidence>
<evidence type="ECO:0000256" key="1">
    <source>
        <dbReference type="SAM" id="SignalP"/>
    </source>
</evidence>
<sequence length="202" mass="22201">MKSLRYLLFGSTLAFGLFLGTEANAETLYTVKAGDTLSGISHQFSDSNALIDSIAKDNKIQDINLIHVGQQLVINDDKKKVEATTAPAVQEETYVEEPIPAEEFQAEEFQAEAIEAPAVASNAGSNYAGQSSSAKEWIAQRESGGSYTASNGYHVGRYQLDPNYLGGDHSPENQERVADQYVADRYGSWENAQAFWMNNGWY</sequence>
<dbReference type="Proteomes" id="UP000310506">
    <property type="component" value="Unassembled WGS sequence"/>
</dbReference>
<dbReference type="InterPro" id="IPR018392">
    <property type="entry name" value="LysM"/>
</dbReference>
<feature type="chain" id="PRO_5020551706" evidence="1">
    <location>
        <begin position="26"/>
        <end position="202"/>
    </location>
</feature>
<reference evidence="3 4" key="1">
    <citation type="submission" date="2019-01" db="EMBL/GenBank/DDBJ databases">
        <title>Vagococcus silagei sp. nov. isolated from brewer's grain.</title>
        <authorList>
            <person name="Guu J.-R."/>
        </authorList>
    </citation>
    <scope>NUCLEOTIDE SEQUENCE [LARGE SCALE GENOMIC DNA]</scope>
    <source>
        <strain evidence="3 4">2B-2</strain>
    </source>
</reference>
<organism evidence="3 4">
    <name type="scientific">Vagococcus silagei</name>
    <dbReference type="NCBI Taxonomy" id="2508885"/>
    <lineage>
        <taxon>Bacteria</taxon>
        <taxon>Bacillati</taxon>
        <taxon>Bacillota</taxon>
        <taxon>Bacilli</taxon>
        <taxon>Lactobacillales</taxon>
        <taxon>Enterococcaceae</taxon>
        <taxon>Vagococcus</taxon>
    </lineage>
</organism>